<evidence type="ECO:0000313" key="2">
    <source>
        <dbReference type="EMBL" id="KAK1425463.1"/>
    </source>
</evidence>
<gene>
    <name evidence="2" type="ORF">QVD17_20815</name>
</gene>
<dbReference type="EMBL" id="JAUHHV010000005">
    <property type="protein sequence ID" value="KAK1425463.1"/>
    <property type="molecule type" value="Genomic_DNA"/>
</dbReference>
<accession>A0AAD8NXK4</accession>
<comment type="caution">
    <text evidence="2">The sequence shown here is derived from an EMBL/GenBank/DDBJ whole genome shotgun (WGS) entry which is preliminary data.</text>
</comment>
<name>A0AAD8NXK4_TARER</name>
<protein>
    <submittedName>
        <fullName evidence="2">Uncharacterized protein</fullName>
    </submittedName>
</protein>
<keyword evidence="3" id="KW-1185">Reference proteome</keyword>
<dbReference type="Proteomes" id="UP001229421">
    <property type="component" value="Unassembled WGS sequence"/>
</dbReference>
<reference evidence="2" key="1">
    <citation type="journal article" date="2023" name="bioRxiv">
        <title>Improved chromosome-level genome assembly for marigold (Tagetes erecta).</title>
        <authorList>
            <person name="Jiang F."/>
            <person name="Yuan L."/>
            <person name="Wang S."/>
            <person name="Wang H."/>
            <person name="Xu D."/>
            <person name="Wang A."/>
            <person name="Fan W."/>
        </authorList>
    </citation>
    <scope>NUCLEOTIDE SEQUENCE</scope>
    <source>
        <strain evidence="2">WSJ</strain>
        <tissue evidence="2">Leaf</tissue>
    </source>
</reference>
<dbReference type="AlphaFoldDB" id="A0AAD8NXK4"/>
<sequence length="94" mass="11124">MLVEKYINDEGIDFMDHVFVEWLIAIRVWVDISKFTGPASNHRAQLWTGGGNYQMEYGRGRGNFRWSGEMRRDRKEHQRRKHSAGPKLTLRDES</sequence>
<evidence type="ECO:0000313" key="3">
    <source>
        <dbReference type="Proteomes" id="UP001229421"/>
    </source>
</evidence>
<proteinExistence type="predicted"/>
<evidence type="ECO:0000256" key="1">
    <source>
        <dbReference type="SAM" id="MobiDB-lite"/>
    </source>
</evidence>
<organism evidence="2 3">
    <name type="scientific">Tagetes erecta</name>
    <name type="common">African marigold</name>
    <dbReference type="NCBI Taxonomy" id="13708"/>
    <lineage>
        <taxon>Eukaryota</taxon>
        <taxon>Viridiplantae</taxon>
        <taxon>Streptophyta</taxon>
        <taxon>Embryophyta</taxon>
        <taxon>Tracheophyta</taxon>
        <taxon>Spermatophyta</taxon>
        <taxon>Magnoliopsida</taxon>
        <taxon>eudicotyledons</taxon>
        <taxon>Gunneridae</taxon>
        <taxon>Pentapetalae</taxon>
        <taxon>asterids</taxon>
        <taxon>campanulids</taxon>
        <taxon>Asterales</taxon>
        <taxon>Asteraceae</taxon>
        <taxon>Asteroideae</taxon>
        <taxon>Heliantheae alliance</taxon>
        <taxon>Tageteae</taxon>
        <taxon>Tagetes</taxon>
    </lineage>
</organism>
<feature type="region of interest" description="Disordered" evidence="1">
    <location>
        <begin position="66"/>
        <end position="94"/>
    </location>
</feature>